<dbReference type="Gene3D" id="1.20.272.40">
    <property type="match status" value="1"/>
</dbReference>
<evidence type="ECO:0000256" key="11">
    <source>
        <dbReference type="ARBA" id="ARBA00023128"/>
    </source>
</evidence>
<dbReference type="InterPro" id="IPR022192">
    <property type="entry name" value="SUV3_C"/>
</dbReference>
<evidence type="ECO:0000256" key="3">
    <source>
        <dbReference type="ARBA" id="ARBA00004173"/>
    </source>
</evidence>
<organism evidence="14 15">
    <name type="scientific">Meloidogyne incognita</name>
    <name type="common">Southern root-knot nematode worm</name>
    <name type="synonym">Oxyuris incognita</name>
    <dbReference type="NCBI Taxonomy" id="6306"/>
    <lineage>
        <taxon>Eukaryota</taxon>
        <taxon>Metazoa</taxon>
        <taxon>Ecdysozoa</taxon>
        <taxon>Nematoda</taxon>
        <taxon>Chromadorea</taxon>
        <taxon>Rhabditida</taxon>
        <taxon>Tylenchina</taxon>
        <taxon>Tylenchomorpha</taxon>
        <taxon>Tylenchoidea</taxon>
        <taxon>Meloidogynidae</taxon>
        <taxon>Meloidogyninae</taxon>
        <taxon>Meloidogyne</taxon>
        <taxon>Meloidogyne incognita group</taxon>
    </lineage>
</organism>
<dbReference type="InterPro" id="IPR055206">
    <property type="entry name" value="DEXQc_SUV3"/>
</dbReference>
<dbReference type="Pfam" id="PF22527">
    <property type="entry name" value="DEXQc_Suv3"/>
    <property type="match status" value="1"/>
</dbReference>
<dbReference type="InterPro" id="IPR001650">
    <property type="entry name" value="Helicase_C-like"/>
</dbReference>
<dbReference type="EC" id="3.6.4.13" evidence="5"/>
<evidence type="ECO:0000256" key="5">
    <source>
        <dbReference type="ARBA" id="ARBA00012552"/>
    </source>
</evidence>
<comment type="cofactor">
    <cofactor evidence="2">
        <name>Mg(2+)</name>
        <dbReference type="ChEBI" id="CHEBI:18420"/>
    </cofactor>
</comment>
<evidence type="ECO:0000259" key="13">
    <source>
        <dbReference type="PROSITE" id="PS51194"/>
    </source>
</evidence>
<dbReference type="GO" id="GO:0000965">
    <property type="term" value="P:mitochondrial RNA 3'-end processing"/>
    <property type="evidence" value="ECO:0007669"/>
    <property type="project" value="TreeGrafter"/>
</dbReference>
<dbReference type="GO" id="GO:0003724">
    <property type="term" value="F:RNA helicase activity"/>
    <property type="evidence" value="ECO:0007669"/>
    <property type="project" value="UniProtKB-EC"/>
</dbReference>
<feature type="domain" description="Helicase C-terminal" evidence="13">
    <location>
        <begin position="423"/>
        <end position="577"/>
    </location>
</feature>
<comment type="cofactor">
    <cofactor evidence="1">
        <name>Mn(2+)</name>
        <dbReference type="ChEBI" id="CHEBI:29035"/>
    </cofactor>
</comment>
<evidence type="ECO:0000313" key="14">
    <source>
        <dbReference type="Proteomes" id="UP000887563"/>
    </source>
</evidence>
<dbReference type="WBParaSite" id="Minc3s01084g20559">
    <property type="protein sequence ID" value="Minc3s01084g20559"/>
    <property type="gene ID" value="Minc3s01084g20559"/>
</dbReference>
<dbReference type="Gene3D" id="3.40.50.300">
    <property type="entry name" value="P-loop containing nucleotide triphosphate hydrolases"/>
    <property type="match status" value="2"/>
</dbReference>
<evidence type="ECO:0000256" key="9">
    <source>
        <dbReference type="ARBA" id="ARBA00022840"/>
    </source>
</evidence>
<sequence length="797" mass="90841">MSPIIQNLHLTQIFLQNSVQIQNGFFRRFSTRLRQNRFAKKRSGFANRFAKIDVLALDEVVQPQKVPLEKHVNIELEGVQSSLSRQVISSILDRFARDVNIRDLAATQNITKNIFQKAFQSFRMSCCLGQTSLDPRLQVIFSDIIKYGLFIFLIFGGWDGLDSISDLVSKSGLALVSGNPLPLKLAYLDQNGLINEGMMKPNQRADTIKEFCGHPQNHSVDQIYPYFLRHAHKVFPHLERINELRIISDLTHPHNWYPLAREIHRKIIFHAGPTNSGKTYEALEEFKKAKSGMYCGPLRLLAFEIYERINKDGIPCDMVTGEQRLFAHDSETPAAHCTYTAEMVPIDDRRDICVIDEIQMLRDVERGTAWTRALLGVAADEVHLCGEEAAIDLVLKLLDPIGEHVDVRKYERKGELVVIDTHGLRDLSAVQDGDCIIHFNKPSILKTARTLLHEYGKESAIIFGDLPPETKKEQIEKFNDPENPCKILLATDAIGMGINLNIKKVIFTTLMKDGAKFFPTFFVKQIAGRAGRFASRYCKGEVMTLLDEDSRLLGRLMNEPIQPIAQAGISPSFEAIELFSLHLPHCSLSQLLDIFASISSVSEDYFSCSHARIREMAILIEHIPLSLRDRYTFCLCPVNNNGTSFLSTAYIMIVKKYSEGNAITIQFIKHLVMGEMRLADNLDRLRILGDVYDILYAYLWLSYRFEDYFPNRDLVRELQVECGDLINKSIQLMILKESSKKSAAAIIRKSPYNEKIKEKRNNIILKKDGKTGGKQQQQFAAKDFENNFRFVVEKLKK</sequence>
<evidence type="ECO:0000256" key="8">
    <source>
        <dbReference type="ARBA" id="ARBA00022806"/>
    </source>
</evidence>
<comment type="subcellular location">
    <subcellularLocation>
        <location evidence="3">Mitochondrion</location>
    </subcellularLocation>
</comment>
<comment type="catalytic activity">
    <reaction evidence="12">
        <text>ATP + H2O = ADP + phosphate + H(+)</text>
        <dbReference type="Rhea" id="RHEA:13065"/>
        <dbReference type="ChEBI" id="CHEBI:15377"/>
        <dbReference type="ChEBI" id="CHEBI:15378"/>
        <dbReference type="ChEBI" id="CHEBI:30616"/>
        <dbReference type="ChEBI" id="CHEBI:43474"/>
        <dbReference type="ChEBI" id="CHEBI:456216"/>
        <dbReference type="EC" id="3.6.4.13"/>
    </reaction>
</comment>
<dbReference type="InterPro" id="IPR050699">
    <property type="entry name" value="RNA-DNA_Helicase"/>
</dbReference>
<dbReference type="GO" id="GO:0016787">
    <property type="term" value="F:hydrolase activity"/>
    <property type="evidence" value="ECO:0007669"/>
    <property type="project" value="UniProtKB-KW"/>
</dbReference>
<keyword evidence="8" id="KW-0347">Helicase</keyword>
<dbReference type="AlphaFoldDB" id="A0A914M2U7"/>
<accession>A0A914M2U7</accession>
<dbReference type="InterPro" id="IPR041453">
    <property type="entry name" value="Suv3_N"/>
</dbReference>
<dbReference type="Gene3D" id="1.10.1740.140">
    <property type="match status" value="2"/>
</dbReference>
<keyword evidence="9" id="KW-0067">ATP-binding</keyword>
<dbReference type="PANTHER" id="PTHR12131:SF1">
    <property type="entry name" value="ATP-DEPENDENT RNA HELICASE SUPV3L1, MITOCHONDRIAL-RELATED"/>
    <property type="match status" value="1"/>
</dbReference>
<evidence type="ECO:0000256" key="12">
    <source>
        <dbReference type="ARBA" id="ARBA00047984"/>
    </source>
</evidence>
<dbReference type="FunFam" id="3.40.50.300:FF:000269">
    <property type="entry name" value="ATP-dependent RNA helicase SUPV3L1, mitochondrial"/>
    <property type="match status" value="1"/>
</dbReference>
<keyword evidence="6" id="KW-0547">Nucleotide-binding</keyword>
<evidence type="ECO:0000256" key="2">
    <source>
        <dbReference type="ARBA" id="ARBA00001946"/>
    </source>
</evidence>
<dbReference type="Pfam" id="PF12513">
    <property type="entry name" value="SUV3_C"/>
    <property type="match status" value="1"/>
</dbReference>
<evidence type="ECO:0000256" key="4">
    <source>
        <dbReference type="ARBA" id="ARBA00008708"/>
    </source>
</evidence>
<evidence type="ECO:0000256" key="7">
    <source>
        <dbReference type="ARBA" id="ARBA00022801"/>
    </source>
</evidence>
<evidence type="ECO:0000256" key="10">
    <source>
        <dbReference type="ARBA" id="ARBA00022946"/>
    </source>
</evidence>
<evidence type="ECO:0000256" key="1">
    <source>
        <dbReference type="ARBA" id="ARBA00001936"/>
    </source>
</evidence>
<keyword evidence="10" id="KW-0809">Transit peptide</keyword>
<keyword evidence="7" id="KW-0378">Hydrolase</keyword>
<dbReference type="Proteomes" id="UP000887563">
    <property type="component" value="Unplaced"/>
</dbReference>
<dbReference type="GO" id="GO:0045025">
    <property type="term" value="C:mitochondrial degradosome"/>
    <property type="evidence" value="ECO:0007669"/>
    <property type="project" value="TreeGrafter"/>
</dbReference>
<keyword evidence="11" id="KW-0496">Mitochondrion</keyword>
<dbReference type="InterPro" id="IPR027417">
    <property type="entry name" value="P-loop_NTPase"/>
</dbReference>
<dbReference type="Pfam" id="PF18147">
    <property type="entry name" value="Suv3_C_1"/>
    <property type="match status" value="1"/>
</dbReference>
<keyword evidence="14" id="KW-1185">Reference proteome</keyword>
<evidence type="ECO:0000256" key="6">
    <source>
        <dbReference type="ARBA" id="ARBA00022741"/>
    </source>
</evidence>
<dbReference type="GO" id="GO:0005524">
    <property type="term" value="F:ATP binding"/>
    <property type="evidence" value="ECO:0007669"/>
    <property type="project" value="UniProtKB-KW"/>
</dbReference>
<dbReference type="InterPro" id="IPR044774">
    <property type="entry name" value="Suv3_DEXQc"/>
</dbReference>
<comment type="similarity">
    <text evidence="4">Belongs to the helicase family.</text>
</comment>
<dbReference type="PROSITE" id="PS51194">
    <property type="entry name" value="HELICASE_CTER"/>
    <property type="match status" value="1"/>
</dbReference>
<proteinExistence type="inferred from homology"/>
<dbReference type="PANTHER" id="PTHR12131">
    <property type="entry name" value="ATP-DEPENDENT RNA AND DNA HELICASE"/>
    <property type="match status" value="1"/>
</dbReference>
<dbReference type="SMART" id="SM00490">
    <property type="entry name" value="HELICc"/>
    <property type="match status" value="1"/>
</dbReference>
<dbReference type="SUPFAM" id="SSF52540">
    <property type="entry name" value="P-loop containing nucleoside triphosphate hydrolases"/>
    <property type="match status" value="1"/>
</dbReference>
<dbReference type="Gene3D" id="1.20.58.1080">
    <property type="match status" value="1"/>
</dbReference>
<dbReference type="Pfam" id="PF00271">
    <property type="entry name" value="Helicase_C"/>
    <property type="match status" value="1"/>
</dbReference>
<dbReference type="Pfam" id="PF18114">
    <property type="entry name" value="Suv3_N"/>
    <property type="match status" value="2"/>
</dbReference>
<dbReference type="CDD" id="cd17913">
    <property type="entry name" value="DEXQc_Suv3"/>
    <property type="match status" value="1"/>
</dbReference>
<evidence type="ECO:0000313" key="15">
    <source>
        <dbReference type="WBParaSite" id="Minc3s01084g20559"/>
    </source>
</evidence>
<reference evidence="15" key="1">
    <citation type="submission" date="2022-11" db="UniProtKB">
        <authorList>
            <consortium name="WormBaseParasite"/>
        </authorList>
    </citation>
    <scope>IDENTIFICATION</scope>
</reference>
<name>A0A914M2U7_MELIC</name>
<protein>
    <recommendedName>
        <fullName evidence="5">RNA helicase</fullName>
        <ecNumber evidence="5">3.6.4.13</ecNumber>
    </recommendedName>
</protein>
<dbReference type="InterPro" id="IPR041082">
    <property type="entry name" value="Suv3_C_1"/>
</dbReference>